<evidence type="ECO:0000256" key="10">
    <source>
        <dbReference type="ARBA" id="ARBA00023186"/>
    </source>
</evidence>
<dbReference type="GO" id="GO:0051205">
    <property type="term" value="P:protein insertion into membrane"/>
    <property type="evidence" value="ECO:0007669"/>
    <property type="project" value="TreeGrafter"/>
</dbReference>
<evidence type="ECO:0000256" key="5">
    <source>
        <dbReference type="ARBA" id="ARBA00022475"/>
    </source>
</evidence>
<evidence type="ECO:0000313" key="19">
    <source>
        <dbReference type="EMBL" id="GIJ59648.1"/>
    </source>
</evidence>
<keyword evidence="10" id="KW-0143">Chaperone</keyword>
<comment type="subunit">
    <text evidence="12">Interacts with the Sec translocase complex via SecD. Specifically interacts with transmembrane segments of nascent integral membrane proteins during membrane integration.</text>
</comment>
<dbReference type="RefSeq" id="WP_239152117.1">
    <property type="nucleotide sequence ID" value="NZ_BOPG01000048.1"/>
</dbReference>
<evidence type="ECO:0000256" key="17">
    <source>
        <dbReference type="SAM" id="Phobius"/>
    </source>
</evidence>
<proteinExistence type="inferred from homology"/>
<keyword evidence="7" id="KW-0653">Protein transport</keyword>
<dbReference type="CDD" id="cd20070">
    <property type="entry name" value="5TM_YidC_Alb3"/>
    <property type="match status" value="1"/>
</dbReference>
<keyword evidence="5" id="KW-1003">Cell membrane</keyword>
<comment type="caution">
    <text evidence="19">The sequence shown here is derived from an EMBL/GenBank/DDBJ whole genome shotgun (WGS) entry which is preliminary data.</text>
</comment>
<evidence type="ECO:0000256" key="16">
    <source>
        <dbReference type="RuleBase" id="RU003945"/>
    </source>
</evidence>
<dbReference type="Proteomes" id="UP000612585">
    <property type="component" value="Unassembled WGS sequence"/>
</dbReference>
<name>A0A8J3ZE81_9ACTN</name>
<evidence type="ECO:0000256" key="13">
    <source>
        <dbReference type="ARBA" id="ARBA00031538"/>
    </source>
</evidence>
<keyword evidence="4" id="KW-0813">Transport</keyword>
<accession>A0A8J3ZE81</accession>
<feature type="domain" description="Membrane insertase YidC/Oxa/ALB C-terminal" evidence="18">
    <location>
        <begin position="39"/>
        <end position="215"/>
    </location>
</feature>
<dbReference type="Pfam" id="PF02096">
    <property type="entry name" value="60KD_IMP"/>
    <property type="match status" value="1"/>
</dbReference>
<evidence type="ECO:0000256" key="7">
    <source>
        <dbReference type="ARBA" id="ARBA00022927"/>
    </source>
</evidence>
<comment type="subcellular location">
    <subcellularLocation>
        <location evidence="1">Cell membrane</location>
        <topology evidence="1">Multi-pass membrane protein</topology>
    </subcellularLocation>
    <subcellularLocation>
        <location evidence="16">Membrane</location>
        <topology evidence="16">Multi-pass membrane protein</topology>
    </subcellularLocation>
</comment>
<evidence type="ECO:0000256" key="8">
    <source>
        <dbReference type="ARBA" id="ARBA00022989"/>
    </source>
</evidence>
<evidence type="ECO:0000256" key="3">
    <source>
        <dbReference type="ARBA" id="ARBA00015325"/>
    </source>
</evidence>
<gene>
    <name evidence="19" type="primary">yidC</name>
    <name evidence="19" type="ORF">Vau01_071640</name>
</gene>
<dbReference type="NCBIfam" id="TIGR03592">
    <property type="entry name" value="yidC_oxa1_cterm"/>
    <property type="match status" value="1"/>
</dbReference>
<evidence type="ECO:0000256" key="11">
    <source>
        <dbReference type="ARBA" id="ARBA00025034"/>
    </source>
</evidence>
<dbReference type="InterPro" id="IPR028055">
    <property type="entry name" value="YidC/Oxa/ALB_C"/>
</dbReference>
<dbReference type="InterPro" id="IPR047196">
    <property type="entry name" value="YidC_ALB_C"/>
</dbReference>
<comment type="function">
    <text evidence="11">Required for the insertion and/or proper folding and/or complex formation of integral membrane proteins into the membrane. Involved in integration of membrane proteins that insert both dependently and independently of the Sec translocase complex, as well as at least some lipoproteins. Aids folding of multispanning membrane proteins.</text>
</comment>
<dbReference type="EMBL" id="BOPG01000048">
    <property type="protein sequence ID" value="GIJ59648.1"/>
    <property type="molecule type" value="Genomic_DNA"/>
</dbReference>
<evidence type="ECO:0000313" key="20">
    <source>
        <dbReference type="Proteomes" id="UP000612585"/>
    </source>
</evidence>
<evidence type="ECO:0000256" key="6">
    <source>
        <dbReference type="ARBA" id="ARBA00022692"/>
    </source>
</evidence>
<dbReference type="GO" id="GO:0005886">
    <property type="term" value="C:plasma membrane"/>
    <property type="evidence" value="ECO:0007669"/>
    <property type="project" value="UniProtKB-SubCell"/>
</dbReference>
<evidence type="ECO:0000256" key="14">
    <source>
        <dbReference type="ARBA" id="ARBA00033245"/>
    </source>
</evidence>
<evidence type="ECO:0000256" key="15">
    <source>
        <dbReference type="ARBA" id="ARBA00033342"/>
    </source>
</evidence>
<organism evidence="19 20">
    <name type="scientific">Virgisporangium aurantiacum</name>
    <dbReference type="NCBI Taxonomy" id="175570"/>
    <lineage>
        <taxon>Bacteria</taxon>
        <taxon>Bacillati</taxon>
        <taxon>Actinomycetota</taxon>
        <taxon>Actinomycetes</taxon>
        <taxon>Micromonosporales</taxon>
        <taxon>Micromonosporaceae</taxon>
        <taxon>Virgisporangium</taxon>
    </lineage>
</organism>
<dbReference type="InterPro" id="IPR001708">
    <property type="entry name" value="YidC/ALB3/OXA1/COX18"/>
</dbReference>
<protein>
    <recommendedName>
        <fullName evidence="3">Membrane protein insertase YidC</fullName>
    </recommendedName>
    <alternativeName>
        <fullName evidence="15">Foldase YidC</fullName>
    </alternativeName>
    <alternativeName>
        <fullName evidence="14">Membrane integrase YidC</fullName>
    </alternativeName>
    <alternativeName>
        <fullName evidence="13">Membrane protein YidC</fullName>
    </alternativeName>
</protein>
<evidence type="ECO:0000256" key="9">
    <source>
        <dbReference type="ARBA" id="ARBA00023136"/>
    </source>
</evidence>
<feature type="transmembrane region" description="Helical" evidence="17">
    <location>
        <begin position="146"/>
        <end position="167"/>
    </location>
</feature>
<feature type="transmembrane region" description="Helical" evidence="17">
    <location>
        <begin position="118"/>
        <end position="140"/>
    </location>
</feature>
<keyword evidence="20" id="KW-1185">Reference proteome</keyword>
<feature type="transmembrane region" description="Helical" evidence="17">
    <location>
        <begin position="35"/>
        <end position="56"/>
    </location>
</feature>
<dbReference type="PANTHER" id="PTHR12428">
    <property type="entry name" value="OXA1"/>
    <property type="match status" value="1"/>
</dbReference>
<evidence type="ECO:0000256" key="2">
    <source>
        <dbReference type="ARBA" id="ARBA00010527"/>
    </source>
</evidence>
<comment type="similarity">
    <text evidence="2">Belongs to the OXA1/ALB3/YidC family. Type 1 subfamily.</text>
</comment>
<dbReference type="GO" id="GO:0032977">
    <property type="term" value="F:membrane insertase activity"/>
    <property type="evidence" value="ECO:0007669"/>
    <property type="project" value="InterPro"/>
</dbReference>
<evidence type="ECO:0000256" key="12">
    <source>
        <dbReference type="ARBA" id="ARBA00026028"/>
    </source>
</evidence>
<dbReference type="GO" id="GO:0015031">
    <property type="term" value="P:protein transport"/>
    <property type="evidence" value="ECO:0007669"/>
    <property type="project" value="UniProtKB-KW"/>
</dbReference>
<dbReference type="AlphaFoldDB" id="A0A8J3ZE81"/>
<evidence type="ECO:0000256" key="1">
    <source>
        <dbReference type="ARBA" id="ARBA00004651"/>
    </source>
</evidence>
<evidence type="ECO:0000256" key="4">
    <source>
        <dbReference type="ARBA" id="ARBA00022448"/>
    </source>
</evidence>
<sequence length="216" mass="22852">MSLTMPSFAPLDAATNVAYDLLAALTAALSPIDGGAATVIAIVLFTALVRLALVPLSKRQVRAQKAQTALLPRLRELQQKHRSEPDRLRTEMTNLYAESGTSPLAPFLPALLQAPAFIVLYHVFTGTGALLSATLFGIPLTAHGLAAGWLLVALVGGLLAVATVSALRTLRAGQPRWTLALPYLTVVPAVVMPVAAGVYLLTSVTWTAVEQVVLRR</sequence>
<keyword evidence="8 17" id="KW-1133">Transmembrane helix</keyword>
<feature type="transmembrane region" description="Helical" evidence="17">
    <location>
        <begin position="179"/>
        <end position="201"/>
    </location>
</feature>
<dbReference type="PANTHER" id="PTHR12428:SF65">
    <property type="entry name" value="CYTOCHROME C OXIDASE ASSEMBLY PROTEIN COX18, MITOCHONDRIAL"/>
    <property type="match status" value="1"/>
</dbReference>
<reference evidence="19" key="1">
    <citation type="submission" date="2021-01" db="EMBL/GenBank/DDBJ databases">
        <title>Whole genome shotgun sequence of Virgisporangium aurantiacum NBRC 16421.</title>
        <authorList>
            <person name="Komaki H."/>
            <person name="Tamura T."/>
        </authorList>
    </citation>
    <scope>NUCLEOTIDE SEQUENCE</scope>
    <source>
        <strain evidence="19">NBRC 16421</strain>
    </source>
</reference>
<keyword evidence="6 16" id="KW-0812">Transmembrane</keyword>
<evidence type="ECO:0000259" key="18">
    <source>
        <dbReference type="Pfam" id="PF02096"/>
    </source>
</evidence>
<keyword evidence="9 17" id="KW-0472">Membrane</keyword>